<dbReference type="AlphaFoldDB" id="A0A0R3SN35"/>
<keyword evidence="1" id="KW-1133">Transmembrane helix</keyword>
<reference evidence="2 3" key="2">
    <citation type="submission" date="2018-11" db="EMBL/GenBank/DDBJ databases">
        <authorList>
            <consortium name="Pathogen Informatics"/>
        </authorList>
    </citation>
    <scope>NUCLEOTIDE SEQUENCE [LARGE SCALE GENOMIC DNA]</scope>
</reference>
<gene>
    <name evidence="2" type="ORF">HDID_LOCUS6348</name>
</gene>
<dbReference type="Proteomes" id="UP000274504">
    <property type="component" value="Unassembled WGS sequence"/>
</dbReference>
<proteinExistence type="predicted"/>
<name>A0A0R3SN35_HYMDI</name>
<reference evidence="4" key="1">
    <citation type="submission" date="2017-02" db="UniProtKB">
        <authorList>
            <consortium name="WormBaseParasite"/>
        </authorList>
    </citation>
    <scope>IDENTIFICATION</scope>
</reference>
<keyword evidence="1" id="KW-0472">Membrane</keyword>
<keyword evidence="1" id="KW-0812">Transmembrane</keyword>
<evidence type="ECO:0000313" key="3">
    <source>
        <dbReference type="Proteomes" id="UP000274504"/>
    </source>
</evidence>
<feature type="transmembrane region" description="Helical" evidence="1">
    <location>
        <begin position="12"/>
        <end position="30"/>
    </location>
</feature>
<dbReference type="WBParaSite" id="HDID_0000635001-mRNA-1">
    <property type="protein sequence ID" value="HDID_0000635001-mRNA-1"/>
    <property type="gene ID" value="HDID_0000635001"/>
</dbReference>
<evidence type="ECO:0000256" key="1">
    <source>
        <dbReference type="SAM" id="Phobius"/>
    </source>
</evidence>
<sequence length="85" mass="9458">MPETTCTSSNRGSKTLIMFTVVGWVNRILLIHRGQIAQLKGRCCFHFNTSVMVCLAQFLLNVVPPFAMVLVVAETQDMQSSHEAC</sequence>
<evidence type="ECO:0000313" key="4">
    <source>
        <dbReference type="WBParaSite" id="HDID_0000635001-mRNA-1"/>
    </source>
</evidence>
<protein>
    <submittedName>
        <fullName evidence="4">G_PROTEIN_RECEP_F1_2 domain-containing protein</fullName>
    </submittedName>
</protein>
<accession>A0A0R3SN35</accession>
<organism evidence="4">
    <name type="scientific">Hymenolepis diminuta</name>
    <name type="common">Rat tapeworm</name>
    <dbReference type="NCBI Taxonomy" id="6216"/>
    <lineage>
        <taxon>Eukaryota</taxon>
        <taxon>Metazoa</taxon>
        <taxon>Spiralia</taxon>
        <taxon>Lophotrochozoa</taxon>
        <taxon>Platyhelminthes</taxon>
        <taxon>Cestoda</taxon>
        <taxon>Eucestoda</taxon>
        <taxon>Cyclophyllidea</taxon>
        <taxon>Hymenolepididae</taxon>
        <taxon>Hymenolepis</taxon>
    </lineage>
</organism>
<evidence type="ECO:0000313" key="2">
    <source>
        <dbReference type="EMBL" id="VDL58666.1"/>
    </source>
</evidence>
<dbReference type="EMBL" id="UYSG01005018">
    <property type="protein sequence ID" value="VDL58666.1"/>
    <property type="molecule type" value="Genomic_DNA"/>
</dbReference>
<feature type="transmembrane region" description="Helical" evidence="1">
    <location>
        <begin position="51"/>
        <end position="73"/>
    </location>
</feature>